<name>A0AAV8WVE0_9CUCU</name>
<accession>A0AAV8WVE0</accession>
<keyword evidence="4" id="KW-1185">Reference proteome</keyword>
<dbReference type="PANTHER" id="PTHR43294:SF13">
    <property type="entry name" value="SODIUM_POTASSIUM-TRANSPORTING ATPASE SUBUNIT ALPHA"/>
    <property type="match status" value="1"/>
</dbReference>
<keyword evidence="2" id="KW-1003">Cell membrane</keyword>
<dbReference type="PANTHER" id="PTHR43294">
    <property type="entry name" value="SODIUM/POTASSIUM-TRANSPORTING ATPASE SUBUNIT ALPHA"/>
    <property type="match status" value="1"/>
</dbReference>
<dbReference type="GO" id="GO:0005391">
    <property type="term" value="F:P-type sodium:potassium-exchanging transporter activity"/>
    <property type="evidence" value="ECO:0007669"/>
    <property type="project" value="TreeGrafter"/>
</dbReference>
<gene>
    <name evidence="3" type="ORF">NQ314_017012</name>
</gene>
<evidence type="ECO:0000256" key="1">
    <source>
        <dbReference type="ARBA" id="ARBA00004651"/>
    </source>
</evidence>
<dbReference type="AlphaFoldDB" id="A0AAV8WVE0"/>
<dbReference type="SUPFAM" id="SSF81660">
    <property type="entry name" value="Metal cation-transporting ATPase, ATP-binding domain N"/>
    <property type="match status" value="1"/>
</dbReference>
<reference evidence="3" key="1">
    <citation type="journal article" date="2023" name="Insect Mol. Biol.">
        <title>Genome sequencing provides insights into the evolution of gene families encoding plant cell wall-degrading enzymes in longhorned beetles.</title>
        <authorList>
            <person name="Shin N.R."/>
            <person name="Okamura Y."/>
            <person name="Kirsch R."/>
            <person name="Pauchet Y."/>
        </authorList>
    </citation>
    <scope>NUCLEOTIDE SEQUENCE</scope>
    <source>
        <strain evidence="3">RBIC_L_NR</strain>
    </source>
</reference>
<dbReference type="Pfam" id="PF13246">
    <property type="entry name" value="Cation_ATPase"/>
    <property type="match status" value="1"/>
</dbReference>
<comment type="subcellular location">
    <subcellularLocation>
        <location evidence="1">Cell membrane</location>
        <topology evidence="1">Multi-pass membrane protein</topology>
    </subcellularLocation>
</comment>
<dbReference type="Gene3D" id="3.40.1110.10">
    <property type="entry name" value="Calcium-transporting ATPase, cytoplasmic domain N"/>
    <property type="match status" value="1"/>
</dbReference>
<dbReference type="GO" id="GO:0005886">
    <property type="term" value="C:plasma membrane"/>
    <property type="evidence" value="ECO:0007669"/>
    <property type="project" value="UniProtKB-SubCell"/>
</dbReference>
<sequence length="103" mass="11769">MYKTGTLTQNIMTASHLFYDSTEHDVLTNFESVDKENESYVALCNIAILCSRASFIEDSKVPIEKRQTTGDASESAILKIMEFLEGEVEEKRKRYPKVNVKDQ</sequence>
<dbReference type="GO" id="GO:1902600">
    <property type="term" value="P:proton transmembrane transport"/>
    <property type="evidence" value="ECO:0007669"/>
    <property type="project" value="TreeGrafter"/>
</dbReference>
<dbReference type="Proteomes" id="UP001162156">
    <property type="component" value="Unassembled WGS sequence"/>
</dbReference>
<keyword evidence="2" id="KW-0472">Membrane</keyword>
<protein>
    <submittedName>
        <fullName evidence="3">Uncharacterized protein</fullName>
    </submittedName>
</protein>
<comment type="caution">
    <text evidence="3">The sequence shown here is derived from an EMBL/GenBank/DDBJ whole genome shotgun (WGS) entry which is preliminary data.</text>
</comment>
<dbReference type="GO" id="GO:1990573">
    <property type="term" value="P:potassium ion import across plasma membrane"/>
    <property type="evidence" value="ECO:0007669"/>
    <property type="project" value="TreeGrafter"/>
</dbReference>
<dbReference type="InterPro" id="IPR023299">
    <property type="entry name" value="ATPase_P-typ_cyto_dom_N"/>
</dbReference>
<dbReference type="GO" id="GO:0036376">
    <property type="term" value="P:sodium ion export across plasma membrane"/>
    <property type="evidence" value="ECO:0007669"/>
    <property type="project" value="TreeGrafter"/>
</dbReference>
<evidence type="ECO:0000256" key="2">
    <source>
        <dbReference type="ARBA" id="ARBA00022475"/>
    </source>
</evidence>
<organism evidence="3 4">
    <name type="scientific">Rhamnusium bicolor</name>
    <dbReference type="NCBI Taxonomy" id="1586634"/>
    <lineage>
        <taxon>Eukaryota</taxon>
        <taxon>Metazoa</taxon>
        <taxon>Ecdysozoa</taxon>
        <taxon>Arthropoda</taxon>
        <taxon>Hexapoda</taxon>
        <taxon>Insecta</taxon>
        <taxon>Pterygota</taxon>
        <taxon>Neoptera</taxon>
        <taxon>Endopterygota</taxon>
        <taxon>Coleoptera</taxon>
        <taxon>Polyphaga</taxon>
        <taxon>Cucujiformia</taxon>
        <taxon>Chrysomeloidea</taxon>
        <taxon>Cerambycidae</taxon>
        <taxon>Lepturinae</taxon>
        <taxon>Rhagiini</taxon>
        <taxon>Rhamnusium</taxon>
    </lineage>
</organism>
<dbReference type="GO" id="GO:0030007">
    <property type="term" value="P:intracellular potassium ion homeostasis"/>
    <property type="evidence" value="ECO:0007669"/>
    <property type="project" value="TreeGrafter"/>
</dbReference>
<evidence type="ECO:0000313" key="3">
    <source>
        <dbReference type="EMBL" id="KAJ8930210.1"/>
    </source>
</evidence>
<proteinExistence type="predicted"/>
<dbReference type="GO" id="GO:0000166">
    <property type="term" value="F:nucleotide binding"/>
    <property type="evidence" value="ECO:0007669"/>
    <property type="project" value="InterPro"/>
</dbReference>
<dbReference type="EMBL" id="JANEYF010004726">
    <property type="protein sequence ID" value="KAJ8930210.1"/>
    <property type="molecule type" value="Genomic_DNA"/>
</dbReference>
<dbReference type="InterPro" id="IPR050510">
    <property type="entry name" value="Cation_transp_ATPase_P-type"/>
</dbReference>
<evidence type="ECO:0000313" key="4">
    <source>
        <dbReference type="Proteomes" id="UP001162156"/>
    </source>
</evidence>
<dbReference type="GO" id="GO:0006883">
    <property type="term" value="P:intracellular sodium ion homeostasis"/>
    <property type="evidence" value="ECO:0007669"/>
    <property type="project" value="TreeGrafter"/>
</dbReference>